<proteinExistence type="predicted"/>
<dbReference type="RefSeq" id="WP_144792795.1">
    <property type="nucleotide sequence ID" value="NZ_JADIJB010000001.1"/>
</dbReference>
<dbReference type="AlphaFoldDB" id="A0A7W9FAL3"/>
<gene>
    <name evidence="1" type="ORF">HD600_000754</name>
</gene>
<organism evidence="1 2">
    <name type="scientific">Microbacterium ginsengiterrae</name>
    <dbReference type="NCBI Taxonomy" id="546115"/>
    <lineage>
        <taxon>Bacteria</taxon>
        <taxon>Bacillati</taxon>
        <taxon>Actinomycetota</taxon>
        <taxon>Actinomycetes</taxon>
        <taxon>Micrococcales</taxon>
        <taxon>Microbacteriaceae</taxon>
        <taxon>Microbacterium</taxon>
    </lineage>
</organism>
<keyword evidence="2" id="KW-1185">Reference proteome</keyword>
<dbReference type="Proteomes" id="UP000517712">
    <property type="component" value="Unassembled WGS sequence"/>
</dbReference>
<dbReference type="EMBL" id="JACHMU010000001">
    <property type="protein sequence ID" value="MBB5742257.1"/>
    <property type="molecule type" value="Genomic_DNA"/>
</dbReference>
<evidence type="ECO:0000313" key="1">
    <source>
        <dbReference type="EMBL" id="MBB5742257.1"/>
    </source>
</evidence>
<accession>A0A7W9FAL3</accession>
<sequence>MSLMPGPRFELKKITDSEWLILDRRYGSDDARRTIACVYQVEPHLVEVVWLRDLPLAVSYMEAGDVLEDVKQFYARERSRRPVPIPHLPPLAATA</sequence>
<reference evidence="1 2" key="1">
    <citation type="submission" date="2020-08" db="EMBL/GenBank/DDBJ databases">
        <title>Sequencing the genomes of 1000 actinobacteria strains.</title>
        <authorList>
            <person name="Klenk H.-P."/>
        </authorList>
    </citation>
    <scope>NUCLEOTIDE SEQUENCE [LARGE SCALE GENOMIC DNA]</scope>
    <source>
        <strain evidence="1 2">DSM 24823</strain>
    </source>
</reference>
<comment type="caution">
    <text evidence="1">The sequence shown here is derived from an EMBL/GenBank/DDBJ whole genome shotgun (WGS) entry which is preliminary data.</text>
</comment>
<evidence type="ECO:0000313" key="2">
    <source>
        <dbReference type="Proteomes" id="UP000517712"/>
    </source>
</evidence>
<protein>
    <submittedName>
        <fullName evidence="1">Uncharacterized protein</fullName>
    </submittedName>
</protein>
<name>A0A7W9FAL3_9MICO</name>